<keyword evidence="2" id="KW-1185">Reference proteome</keyword>
<dbReference type="Proteomes" id="UP000476064">
    <property type="component" value="Chromosome"/>
</dbReference>
<dbReference type="KEGG" id="plyc:GXP70_26725"/>
<dbReference type="EMBL" id="CP048209">
    <property type="protein sequence ID" value="QHT63201.1"/>
    <property type="molecule type" value="Genomic_DNA"/>
</dbReference>
<dbReference type="InterPro" id="IPR009910">
    <property type="entry name" value="DUF1450"/>
</dbReference>
<evidence type="ECO:0000313" key="1">
    <source>
        <dbReference type="EMBL" id="QHT63201.1"/>
    </source>
</evidence>
<reference evidence="1 2" key="1">
    <citation type="submission" date="2020-01" db="EMBL/GenBank/DDBJ databases">
        <title>Paenibacillus sp. nov., isolated from tomato rhizosphere.</title>
        <authorList>
            <person name="Weon H.-Y."/>
            <person name="Lee S.A."/>
        </authorList>
    </citation>
    <scope>NUCLEOTIDE SEQUENCE [LARGE SCALE GENOMIC DNA]</scope>
    <source>
        <strain evidence="1 2">12200R-189</strain>
    </source>
</reference>
<dbReference type="Pfam" id="PF07293">
    <property type="entry name" value="DUF1450"/>
    <property type="match status" value="1"/>
</dbReference>
<sequence length="71" mass="7857">MSKAIRCCVNNLRQFQYGATLQELADAGGDVKLERCLSFCIGCRQQRQASIDGKLVCGADQDEFEQILKGD</sequence>
<gene>
    <name evidence="1" type="ORF">GXP70_26725</name>
</gene>
<proteinExistence type="predicted"/>
<protein>
    <submittedName>
        <fullName evidence="1">DUF1450 domain-containing protein</fullName>
    </submittedName>
</protein>
<name>A0A6C0G579_9BACL</name>
<evidence type="ECO:0000313" key="2">
    <source>
        <dbReference type="Proteomes" id="UP000476064"/>
    </source>
</evidence>
<dbReference type="AlphaFoldDB" id="A0A6C0G579"/>
<organism evidence="1 2">
    <name type="scientific">Paenibacillus lycopersici</name>
    <dbReference type="NCBI Taxonomy" id="2704462"/>
    <lineage>
        <taxon>Bacteria</taxon>
        <taxon>Bacillati</taxon>
        <taxon>Bacillota</taxon>
        <taxon>Bacilli</taxon>
        <taxon>Bacillales</taxon>
        <taxon>Paenibacillaceae</taxon>
        <taxon>Paenibacillus</taxon>
    </lineage>
</organism>
<dbReference type="RefSeq" id="WP_162359631.1">
    <property type="nucleotide sequence ID" value="NZ_CP048209.1"/>
</dbReference>
<accession>A0A6C0G579</accession>